<dbReference type="Pfam" id="PF01751">
    <property type="entry name" value="Toprim"/>
    <property type="match status" value="1"/>
</dbReference>
<dbReference type="CDD" id="cd00186">
    <property type="entry name" value="TOP1Ac"/>
    <property type="match status" value="1"/>
</dbReference>
<proteinExistence type="inferred from homology"/>
<evidence type="ECO:0000313" key="14">
    <source>
        <dbReference type="Proteomes" id="UP001209681"/>
    </source>
</evidence>
<feature type="site" description="Interaction with DNA" evidence="10">
    <location>
        <position position="148"/>
    </location>
</feature>
<feature type="domain" description="Toprim" evidence="11">
    <location>
        <begin position="3"/>
        <end position="113"/>
    </location>
</feature>
<feature type="active site" description="O-(5'-phospho-DNA)-tyrosine intermediate" evidence="10">
    <location>
        <position position="300"/>
    </location>
</feature>
<evidence type="ECO:0000259" key="11">
    <source>
        <dbReference type="PROSITE" id="PS50880"/>
    </source>
</evidence>
<keyword evidence="4" id="KW-0863">Zinc-finger</keyword>
<dbReference type="InterPro" id="IPR013498">
    <property type="entry name" value="Topo_IA_Znf"/>
</dbReference>
<evidence type="ECO:0000256" key="1">
    <source>
        <dbReference type="ARBA" id="ARBA00000213"/>
    </source>
</evidence>
<dbReference type="PROSITE" id="PS50880">
    <property type="entry name" value="TOPRIM"/>
    <property type="match status" value="1"/>
</dbReference>
<dbReference type="EC" id="5.6.2.1" evidence="10"/>
<dbReference type="EMBL" id="JAPFPW010000002">
    <property type="protein sequence ID" value="MCW7752934.1"/>
    <property type="molecule type" value="Genomic_DNA"/>
</dbReference>
<dbReference type="Gene3D" id="1.10.290.10">
    <property type="entry name" value="Topoisomerase I, domain 4"/>
    <property type="match status" value="1"/>
</dbReference>
<dbReference type="Pfam" id="PF01396">
    <property type="entry name" value="Zn_ribbon_Top1"/>
    <property type="match status" value="4"/>
</dbReference>
<comment type="similarity">
    <text evidence="2 10">Belongs to the type IA topoisomerase family.</text>
</comment>
<dbReference type="InterPro" id="IPR034149">
    <property type="entry name" value="TOPRIM_TopoI"/>
</dbReference>
<evidence type="ECO:0000313" key="13">
    <source>
        <dbReference type="EMBL" id="MCW7752934.1"/>
    </source>
</evidence>
<dbReference type="InterPro" id="IPR003602">
    <property type="entry name" value="Topo_IA_DNA-bd_dom"/>
</dbReference>
<evidence type="ECO:0000256" key="5">
    <source>
        <dbReference type="ARBA" id="ARBA00022833"/>
    </source>
</evidence>
<dbReference type="InterPro" id="IPR013497">
    <property type="entry name" value="Topo_IA_cen"/>
</dbReference>
<feature type="region of interest" description="Interaction with DNA" evidence="10">
    <location>
        <begin position="163"/>
        <end position="168"/>
    </location>
</feature>
<feature type="site" description="Interaction with DNA" evidence="10">
    <location>
        <position position="140"/>
    </location>
</feature>
<keyword evidence="3" id="KW-0479">Metal-binding</keyword>
<dbReference type="Gene3D" id="1.10.460.10">
    <property type="entry name" value="Topoisomerase I, domain 2"/>
    <property type="match status" value="1"/>
</dbReference>
<dbReference type="InterPro" id="IPR006171">
    <property type="entry name" value="TOPRIM_dom"/>
</dbReference>
<keyword evidence="14" id="KW-1185">Reference proteome</keyword>
<comment type="catalytic activity">
    <reaction evidence="1 10">
        <text>ATP-independent breakage of single-stranded DNA, followed by passage and rejoining.</text>
        <dbReference type="EC" id="5.6.2.1"/>
    </reaction>
</comment>
<dbReference type="Gene3D" id="3.40.50.140">
    <property type="match status" value="1"/>
</dbReference>
<dbReference type="InterPro" id="IPR005733">
    <property type="entry name" value="TopoI_bac-type"/>
</dbReference>
<keyword evidence="5" id="KW-0862">Zinc</keyword>
<dbReference type="SUPFAM" id="SSF56712">
    <property type="entry name" value="Prokaryotic type I DNA topoisomerase"/>
    <property type="match status" value="1"/>
</dbReference>
<evidence type="ECO:0000256" key="4">
    <source>
        <dbReference type="ARBA" id="ARBA00022771"/>
    </source>
</evidence>
<dbReference type="InterPro" id="IPR000380">
    <property type="entry name" value="Topo_IA"/>
</dbReference>
<dbReference type="PANTHER" id="PTHR42785:SF1">
    <property type="entry name" value="DNA TOPOISOMERASE"/>
    <property type="match status" value="1"/>
</dbReference>
<keyword evidence="7 10" id="KW-0799">Topoisomerase</keyword>
<reference evidence="13 14" key="1">
    <citation type="submission" date="2022-11" db="EMBL/GenBank/DDBJ databases">
        <title>Desulfobotulus tamanensis H1 sp. nov. - anaerobic, alkaliphilic, sulphate reducing bacterium isolated from terrestrial mud volcano.</title>
        <authorList>
            <person name="Frolova A."/>
            <person name="Merkel A.Y."/>
            <person name="Slobodkin A.I."/>
        </authorList>
    </citation>
    <scope>NUCLEOTIDE SEQUENCE [LARGE SCALE GENOMIC DNA]</scope>
    <source>
        <strain evidence="13 14">H1</strain>
    </source>
</reference>
<organism evidence="13 14">
    <name type="scientific">Desulfobotulus pelophilus</name>
    <dbReference type="NCBI Taxonomy" id="2823377"/>
    <lineage>
        <taxon>Bacteria</taxon>
        <taxon>Pseudomonadati</taxon>
        <taxon>Thermodesulfobacteriota</taxon>
        <taxon>Desulfobacteria</taxon>
        <taxon>Desulfobacterales</taxon>
        <taxon>Desulfobacteraceae</taxon>
        <taxon>Desulfobotulus</taxon>
    </lineage>
</organism>
<comment type="subunit">
    <text evidence="10">Monomer.</text>
</comment>
<dbReference type="SMART" id="SM00436">
    <property type="entry name" value="TOP1Bc"/>
    <property type="match status" value="1"/>
</dbReference>
<keyword evidence="9 10" id="KW-0413">Isomerase</keyword>
<evidence type="ECO:0000256" key="8">
    <source>
        <dbReference type="ARBA" id="ARBA00023125"/>
    </source>
</evidence>
<feature type="site" description="Interaction with DNA" evidence="10">
    <location>
        <position position="302"/>
    </location>
</feature>
<evidence type="ECO:0000256" key="10">
    <source>
        <dbReference type="HAMAP-Rule" id="MF_00952"/>
    </source>
</evidence>
<dbReference type="InterPro" id="IPR013825">
    <property type="entry name" value="Topo_IA_cen_sub2"/>
</dbReference>
<dbReference type="InterPro" id="IPR003601">
    <property type="entry name" value="Topo_IA_2"/>
</dbReference>
<name>A0ABT3N654_9BACT</name>
<dbReference type="RefSeq" id="WP_265423793.1">
    <property type="nucleotide sequence ID" value="NZ_JAPFPW010000002.1"/>
</dbReference>
<dbReference type="GO" id="GO:0003917">
    <property type="term" value="F:DNA topoisomerase type I (single strand cut, ATP-independent) activity"/>
    <property type="evidence" value="ECO:0007669"/>
    <property type="project" value="UniProtKB-EC"/>
</dbReference>
<feature type="domain" description="Topo IA-type catalytic" evidence="12">
    <location>
        <begin position="129"/>
        <end position="561"/>
    </location>
</feature>
<evidence type="ECO:0000256" key="7">
    <source>
        <dbReference type="ARBA" id="ARBA00023029"/>
    </source>
</evidence>
<feature type="site" description="Interaction with DNA" evidence="10">
    <location>
        <position position="143"/>
    </location>
</feature>
<evidence type="ECO:0000256" key="3">
    <source>
        <dbReference type="ARBA" id="ARBA00022723"/>
    </source>
</evidence>
<dbReference type="InterPro" id="IPR023405">
    <property type="entry name" value="Topo_IA_core_domain"/>
</dbReference>
<feature type="site" description="Interaction with DNA" evidence="10">
    <location>
        <position position="155"/>
    </location>
</feature>
<dbReference type="PRINTS" id="PR00417">
    <property type="entry name" value="PRTPISMRASEI"/>
</dbReference>
<dbReference type="HAMAP" id="MF_00952">
    <property type="entry name" value="Topoisom_1_prok"/>
    <property type="match status" value="1"/>
</dbReference>
<evidence type="ECO:0000256" key="2">
    <source>
        <dbReference type="ARBA" id="ARBA00009446"/>
    </source>
</evidence>
<comment type="caution">
    <text evidence="10">Lacks conserved residue(s) required for the propagation of feature annotation.</text>
</comment>
<dbReference type="PANTHER" id="PTHR42785">
    <property type="entry name" value="DNA TOPOISOMERASE, TYPE IA, CORE"/>
    <property type="match status" value="1"/>
</dbReference>
<dbReference type="PROSITE" id="PS00396">
    <property type="entry name" value="TOPO_IA_1"/>
    <property type="match status" value="1"/>
</dbReference>
<dbReference type="SUPFAM" id="SSF57783">
    <property type="entry name" value="Zinc beta-ribbon"/>
    <property type="match status" value="2"/>
</dbReference>
<dbReference type="CDD" id="cd03363">
    <property type="entry name" value="TOPRIM_TopoIA_TopoI"/>
    <property type="match status" value="1"/>
</dbReference>
<dbReference type="InterPro" id="IPR028612">
    <property type="entry name" value="Topoisom_1_IA"/>
</dbReference>
<evidence type="ECO:0000256" key="9">
    <source>
        <dbReference type="ARBA" id="ARBA00023235"/>
    </source>
</evidence>
<dbReference type="Gene3D" id="3.30.65.10">
    <property type="entry name" value="Bacterial Topoisomerase I, domain 1"/>
    <property type="match status" value="3"/>
</dbReference>
<dbReference type="NCBIfam" id="TIGR01051">
    <property type="entry name" value="topA_bact"/>
    <property type="match status" value="1"/>
</dbReference>
<accession>A0ABT3N654</accession>
<keyword evidence="6" id="KW-0460">Magnesium</keyword>
<dbReference type="Pfam" id="PF01131">
    <property type="entry name" value="Topoisom_bac"/>
    <property type="match status" value="1"/>
</dbReference>
<dbReference type="SMART" id="SM00437">
    <property type="entry name" value="TOP1Ac"/>
    <property type="match status" value="1"/>
</dbReference>
<comment type="caution">
    <text evidence="13">The sequence shown here is derived from an EMBL/GenBank/DDBJ whole genome shotgun (WGS) entry which is preliminary data.</text>
</comment>
<comment type="function">
    <text evidence="10">Releases the supercoiling and torsional tension of DNA, which is introduced during the DNA replication and transcription, by transiently cleaving and rejoining one strand of the DNA duplex. Introduces a single-strand break via transesterification at a target site in duplex DNA. The scissile phosphodiester is attacked by the catalytic tyrosine of the enzyme, resulting in the formation of a DNA-(5'-phosphotyrosyl)-enzyme intermediate and the expulsion of a 3'-OH DNA strand. The free DNA strand then undergoes passage around the unbroken strand, thus removing DNA supercoils. Finally, in the religation step, the DNA 3'-OH attacks the covalent intermediate to expel the active-site tyrosine and restore the DNA phosphodiester backbone.</text>
</comment>
<evidence type="ECO:0000259" key="12">
    <source>
        <dbReference type="PROSITE" id="PS52039"/>
    </source>
</evidence>
<dbReference type="SMART" id="SM00493">
    <property type="entry name" value="TOPRIM"/>
    <property type="match status" value="1"/>
</dbReference>
<dbReference type="Proteomes" id="UP001209681">
    <property type="component" value="Unassembled WGS sequence"/>
</dbReference>
<dbReference type="InterPro" id="IPR013824">
    <property type="entry name" value="Topo_IA_cen_sub1"/>
</dbReference>
<keyword evidence="8 10" id="KW-0238">DNA-binding</keyword>
<dbReference type="Gene3D" id="2.70.20.10">
    <property type="entry name" value="Topoisomerase I, domain 3"/>
    <property type="match status" value="1"/>
</dbReference>
<dbReference type="InterPro" id="IPR013826">
    <property type="entry name" value="Topo_IA_cen_sub3"/>
</dbReference>
<dbReference type="InterPro" id="IPR023406">
    <property type="entry name" value="Topo_IA_AS"/>
</dbReference>
<sequence>MSKPLVIVESPTKVRTLQKYIGDAYNVTATSGHIRDLPPREIGIDIENGFTPQYQTIKGKQNIIKSLKAAAENATDIYLAPDPDREGEAIAFHTAEVLKKKGRRFHRVLFHELTRNGIEEALQNPRELNSHRYDAQQARRILDRLVGYQISPLLWKKVQGGLSAGRVQSVAVRIICDRERQIQAFEPTEYWSITAELAKTPEAISFEAKLSRKNDDKLTISNEGQASSLLKGLEGTSYVVDKVVKKTTKRNPQPPFTTSKLQQEAIRKLRFSAQKTMIVAQQLYEGLDLGPGEPVGLITYMRTDSTRIAAEAANEAISHIQHTLGPDFAAKTPRSFQNRNKAQDAHEAIRPTSVAHTPEMVRRFLDKDQFALYELVWKRFVASQMTEARIHQVNVSIRAGDCSFTVSGSTVAFPGFMQLYTAAEDKSDKDEKKQTLPDLTEGDLLECRSLIPRQHFTQPPPRFSEASLVKELEENGIGRPSTYATILSTIRNKGYVEMVNRYFRPSELGFIVNDLLVASFPEVLDVEFTAKLENDLDRIESSEVASQKLLQDFYAPFSIKLETAKTEMQSIKGVGIPTDITCPECQKGKLHVKVGKNGPFIACSAYPDCHFSRNYERDEKGHIHLVEIESDVAEGQVCEKCQRPMVVKQGKFGTFLACSGYPECKNTTSIHAAAAPSGQGTGVACPEKNCNGELVERKSRRGKVFYGCKRYPDCTFALWDKPIPEKCPDCGHPFLVEKTTKKLGLHLKCPSGECGYTRAAEEEKE</sequence>
<dbReference type="PROSITE" id="PS52039">
    <property type="entry name" value="TOPO_IA_2"/>
    <property type="match status" value="1"/>
</dbReference>
<protein>
    <recommendedName>
        <fullName evidence="10">DNA topoisomerase 1</fullName>
        <ecNumber evidence="10">5.6.2.1</ecNumber>
    </recommendedName>
    <alternativeName>
        <fullName evidence="10">DNA topoisomerase I</fullName>
    </alternativeName>
</protein>
<feature type="site" description="Interaction with DNA" evidence="10">
    <location>
        <position position="139"/>
    </location>
</feature>
<gene>
    <name evidence="10 13" type="primary">topA</name>
    <name evidence="13" type="ORF">OOT00_02930</name>
</gene>
<feature type="site" description="Interaction with DNA" evidence="10">
    <location>
        <position position="33"/>
    </location>
</feature>
<evidence type="ECO:0000256" key="6">
    <source>
        <dbReference type="ARBA" id="ARBA00022842"/>
    </source>
</evidence>